<dbReference type="GO" id="GO:0005737">
    <property type="term" value="C:cytoplasm"/>
    <property type="evidence" value="ECO:0007669"/>
    <property type="project" value="InterPro"/>
</dbReference>
<dbReference type="SMART" id="SM00721">
    <property type="entry name" value="BAR"/>
    <property type="match status" value="1"/>
</dbReference>
<dbReference type="InterPro" id="IPR027267">
    <property type="entry name" value="AH/BAR_dom_sf"/>
</dbReference>
<dbReference type="InterPro" id="IPR018859">
    <property type="entry name" value="BAR_dom-cont"/>
</dbReference>
<evidence type="ECO:0000313" key="4">
    <source>
        <dbReference type="Proteomes" id="UP001217417"/>
    </source>
</evidence>
<feature type="domain" description="BAR" evidence="2">
    <location>
        <begin position="26"/>
        <end position="292"/>
    </location>
</feature>
<evidence type="ECO:0000256" key="1">
    <source>
        <dbReference type="SAM" id="Coils"/>
    </source>
</evidence>
<gene>
    <name evidence="3" type="ORF">POJ06DRAFT_246174</name>
</gene>
<evidence type="ECO:0000259" key="2">
    <source>
        <dbReference type="SMART" id="SM00721"/>
    </source>
</evidence>
<dbReference type="EMBL" id="JARPMG010000002">
    <property type="protein sequence ID" value="KAJ8102960.1"/>
    <property type="molecule type" value="Genomic_DNA"/>
</dbReference>
<dbReference type="Proteomes" id="UP001217417">
    <property type="component" value="Unassembled WGS sequence"/>
</dbReference>
<feature type="coiled-coil region" evidence="1">
    <location>
        <begin position="198"/>
        <end position="254"/>
    </location>
</feature>
<accession>A0AAD7QX23</accession>
<protein>
    <submittedName>
        <fullName evidence="3">BAR domain-containing family protein</fullName>
    </submittedName>
</protein>
<evidence type="ECO:0000313" key="3">
    <source>
        <dbReference type="EMBL" id="KAJ8102960.1"/>
    </source>
</evidence>
<dbReference type="InterPro" id="IPR004148">
    <property type="entry name" value="BAR_dom"/>
</dbReference>
<dbReference type="RefSeq" id="XP_056046410.1">
    <property type="nucleotide sequence ID" value="XM_056186750.1"/>
</dbReference>
<dbReference type="SUPFAM" id="SSF103657">
    <property type="entry name" value="BAR/IMD domain-like"/>
    <property type="match status" value="1"/>
</dbReference>
<keyword evidence="1" id="KW-0175">Coiled coil</keyword>
<name>A0AAD7QX23_9ASCO</name>
<dbReference type="AlphaFoldDB" id="A0AAD7QX23"/>
<dbReference type="Pfam" id="PF10455">
    <property type="entry name" value="BAR_2"/>
    <property type="match status" value="1"/>
</dbReference>
<comment type="caution">
    <text evidence="3">The sequence shown here is derived from an EMBL/GenBank/DDBJ whole genome shotgun (WGS) entry which is preliminary data.</text>
</comment>
<keyword evidence="4" id="KW-1185">Reference proteome</keyword>
<sequence>MNPFEKIPASINMDSVNQSFRGLTSSFQPFARRTGRLIQERLGNADEITELPQEYLELEKRVDALKAVHNKLLAVTSQYSHEGYDYPPNLRESFVDLSRSVTERVQTLAQAQSAAEAQAALTRSPTKHAPKTFAHAISRAALASAHQLPITDPLGVALEKYAVAEERVGEAQLAQDSLITSRFNTALQNTLGTSLKFADRARRKVTNARLNLDAAKTDARNARPEKQDAARVEVEQAEDEFVAATEEAVSVMKNVLDTPEPLRNLTDLIAAQLAFHKAAFEMLSELAPEIDQLQVEQEAKYREATS</sequence>
<reference evidence="3" key="1">
    <citation type="submission" date="2023-03" db="EMBL/GenBank/DDBJ databases">
        <title>Near-Complete genome sequence of Lipomyces tetrasporous NRRL Y-64009, an oleaginous yeast capable of growing on lignocellulosic hydrolysates.</title>
        <authorList>
            <consortium name="Lawrence Berkeley National Laboratory"/>
            <person name="Jagtap S.S."/>
            <person name="Liu J.-J."/>
            <person name="Walukiewicz H.E."/>
            <person name="Pangilinan J."/>
            <person name="Lipzen A."/>
            <person name="Ahrendt S."/>
            <person name="Koriabine M."/>
            <person name="Cobaugh K."/>
            <person name="Salamov A."/>
            <person name="Yoshinaga Y."/>
            <person name="Ng V."/>
            <person name="Daum C."/>
            <person name="Grigoriev I.V."/>
            <person name="Slininger P.J."/>
            <person name="Dien B.S."/>
            <person name="Jin Y.-S."/>
            <person name="Rao C.V."/>
        </authorList>
    </citation>
    <scope>NUCLEOTIDE SEQUENCE</scope>
    <source>
        <strain evidence="3">NRRL Y-64009</strain>
    </source>
</reference>
<dbReference type="Gene3D" id="1.20.1270.60">
    <property type="entry name" value="Arfaptin homology (AH) domain/BAR domain"/>
    <property type="match status" value="1"/>
</dbReference>
<dbReference type="GeneID" id="80881916"/>
<dbReference type="CDD" id="cd07600">
    <property type="entry name" value="BAR_Gvp36"/>
    <property type="match status" value="1"/>
</dbReference>
<organism evidence="3 4">
    <name type="scientific">Lipomyces tetrasporus</name>
    <dbReference type="NCBI Taxonomy" id="54092"/>
    <lineage>
        <taxon>Eukaryota</taxon>
        <taxon>Fungi</taxon>
        <taxon>Dikarya</taxon>
        <taxon>Ascomycota</taxon>
        <taxon>Saccharomycotina</taxon>
        <taxon>Lipomycetes</taxon>
        <taxon>Lipomycetales</taxon>
        <taxon>Lipomycetaceae</taxon>
        <taxon>Lipomyces</taxon>
    </lineage>
</organism>
<proteinExistence type="predicted"/>